<dbReference type="OrthoDB" id="9815217at2"/>
<dbReference type="RefSeq" id="WP_046475610.1">
    <property type="nucleotide sequence ID" value="NZ_LN829118.1"/>
</dbReference>
<dbReference type="InterPro" id="IPR050330">
    <property type="entry name" value="Bact_OuterMem_StrucFunc"/>
</dbReference>
<feature type="domain" description="OmpA-like" evidence="4">
    <location>
        <begin position="216"/>
        <end position="342"/>
    </location>
</feature>
<dbReference type="AlphaFoldDB" id="A0A0D6J9R1"/>
<dbReference type="CDD" id="cd07185">
    <property type="entry name" value="OmpA_C-like"/>
    <property type="match status" value="1"/>
</dbReference>
<accession>A0A0D6J9R1</accession>
<feature type="transmembrane region" description="Helical" evidence="3">
    <location>
        <begin position="20"/>
        <end position="44"/>
    </location>
</feature>
<dbReference type="Pfam" id="PF00691">
    <property type="entry name" value="OmpA"/>
    <property type="match status" value="1"/>
</dbReference>
<dbReference type="EMBL" id="LN829119">
    <property type="protein sequence ID" value="CPR15105.1"/>
    <property type="molecule type" value="Genomic_DNA"/>
</dbReference>
<evidence type="ECO:0000256" key="1">
    <source>
        <dbReference type="PROSITE-ProRule" id="PRU00473"/>
    </source>
</evidence>
<dbReference type="PANTHER" id="PTHR30329:SF21">
    <property type="entry name" value="LIPOPROTEIN YIAD-RELATED"/>
    <property type="match status" value="1"/>
</dbReference>
<dbReference type="SUPFAM" id="SSF103088">
    <property type="entry name" value="OmpA-like"/>
    <property type="match status" value="1"/>
</dbReference>
<keyword evidence="2" id="KW-0175">Coiled coil</keyword>
<evidence type="ECO:0000256" key="3">
    <source>
        <dbReference type="SAM" id="Phobius"/>
    </source>
</evidence>
<dbReference type="Proteomes" id="UP000033187">
    <property type="component" value="Chromosome 1"/>
</dbReference>
<keyword evidence="1 3" id="KW-0472">Membrane</keyword>
<evidence type="ECO:0000313" key="5">
    <source>
        <dbReference type="EMBL" id="CPR15105.1"/>
    </source>
</evidence>
<keyword evidence="3" id="KW-0812">Transmembrane</keyword>
<dbReference type="InterPro" id="IPR036737">
    <property type="entry name" value="OmpA-like_sf"/>
</dbReference>
<dbReference type="Gene3D" id="3.30.1330.60">
    <property type="entry name" value="OmpA-like domain"/>
    <property type="match status" value="1"/>
</dbReference>
<dbReference type="GO" id="GO:0016020">
    <property type="term" value="C:membrane"/>
    <property type="evidence" value="ECO:0007669"/>
    <property type="project" value="UniProtKB-UniRule"/>
</dbReference>
<dbReference type="NCBIfam" id="NF006543">
    <property type="entry name" value="PRK09039.1-2"/>
    <property type="match status" value="1"/>
</dbReference>
<evidence type="ECO:0000256" key="2">
    <source>
        <dbReference type="SAM" id="Coils"/>
    </source>
</evidence>
<feature type="coiled-coil region" evidence="2">
    <location>
        <begin position="132"/>
        <end position="166"/>
    </location>
</feature>
<evidence type="ECO:0000313" key="6">
    <source>
        <dbReference type="Proteomes" id="UP000033187"/>
    </source>
</evidence>
<dbReference type="KEGG" id="fiy:BN1229_v1_0213"/>
<dbReference type="InterPro" id="IPR006665">
    <property type="entry name" value="OmpA-like"/>
</dbReference>
<name>A0A0D6J9R1_9HYPH</name>
<organism evidence="5 6">
    <name type="scientific">Candidatus Filomicrobium marinum</name>
    <dbReference type="NCBI Taxonomy" id="1608628"/>
    <lineage>
        <taxon>Bacteria</taxon>
        <taxon>Pseudomonadati</taxon>
        <taxon>Pseudomonadota</taxon>
        <taxon>Alphaproteobacteria</taxon>
        <taxon>Hyphomicrobiales</taxon>
        <taxon>Hyphomicrobiaceae</taxon>
        <taxon>Filomicrobium</taxon>
    </lineage>
</organism>
<sequence>MAHGRGRRGAEYSEFWPGYVDVLSTLLLVMTFLMSIFMLAQFFATQEVTGKDTALKRLNLQIAELTNLLSLEKGRTKQAEDELAALQATLASLQEENQKLSGSALSGDEAAKLAQGKIVSLTEDLENQKDISSEALAKIDLLNQQILALRRQIAALNDALEASEAKDRQSQDRIKDLGERLNAALARQVQELKRYRSDFFGRLRELLAGRKDIRVVGDRFVFQSEVLFPSGSADMSVEGLAAMDQLASAIKELERQIPSEIDWALQVDGHTDIQPIATAQFPSNWELSTARAISVVRYLVSRGVSPKRLVAAGYGEFAPIETSQDLESMRKNRRIELKLTNR</sequence>
<feature type="coiled-coil region" evidence="2">
    <location>
        <begin position="55"/>
        <end position="103"/>
    </location>
</feature>
<dbReference type="PANTHER" id="PTHR30329">
    <property type="entry name" value="STATOR ELEMENT OF FLAGELLAR MOTOR COMPLEX"/>
    <property type="match status" value="1"/>
</dbReference>
<dbReference type="KEGG" id="fil:BN1229_v1_0209"/>
<proteinExistence type="predicted"/>
<dbReference type="Gene3D" id="1.10.287.1490">
    <property type="match status" value="1"/>
</dbReference>
<reference evidence="6" key="1">
    <citation type="submission" date="2015-02" db="EMBL/GenBank/DDBJ databases">
        <authorList>
            <person name="Chooi Y.-H."/>
        </authorList>
    </citation>
    <scope>NUCLEOTIDE SEQUENCE [LARGE SCALE GENOMIC DNA]</scope>
    <source>
        <strain evidence="6">strain Y</strain>
    </source>
</reference>
<keyword evidence="3" id="KW-1133">Transmembrane helix</keyword>
<evidence type="ECO:0000259" key="4">
    <source>
        <dbReference type="PROSITE" id="PS51123"/>
    </source>
</evidence>
<dbReference type="NCBIfam" id="NF006544">
    <property type="entry name" value="PRK09039.1-3"/>
    <property type="match status" value="1"/>
</dbReference>
<gene>
    <name evidence="5" type="ORF">YBN1229_v1_0213</name>
</gene>
<dbReference type="NCBIfam" id="NF006545">
    <property type="entry name" value="PRK09039.1-4"/>
    <property type="match status" value="1"/>
</dbReference>
<keyword evidence="6" id="KW-1185">Reference proteome</keyword>
<dbReference type="PROSITE" id="PS51123">
    <property type="entry name" value="OMPA_2"/>
    <property type="match status" value="1"/>
</dbReference>
<protein>
    <recommendedName>
        <fullName evidence="4">OmpA-like domain-containing protein</fullName>
    </recommendedName>
</protein>